<proteinExistence type="predicted"/>
<accession>A0A9D4TRW6</accession>
<protein>
    <submittedName>
        <fullName evidence="1">Uncharacterized protein</fullName>
    </submittedName>
</protein>
<dbReference type="Proteomes" id="UP001055712">
    <property type="component" value="Unassembled WGS sequence"/>
</dbReference>
<name>A0A9D4TRW6_CHLVU</name>
<gene>
    <name evidence="1" type="ORF">D9Q98_003122</name>
</gene>
<evidence type="ECO:0000313" key="2">
    <source>
        <dbReference type="Proteomes" id="UP001055712"/>
    </source>
</evidence>
<dbReference type="AlphaFoldDB" id="A0A9D4TRW6"/>
<reference evidence="1" key="1">
    <citation type="journal article" date="2019" name="Plant J.">
        <title>Chlorella vulgaris genome assembly and annotation reveals the molecular basis for metabolic acclimation to high light conditions.</title>
        <authorList>
            <person name="Cecchin M."/>
            <person name="Marcolungo L."/>
            <person name="Rossato M."/>
            <person name="Girolomoni L."/>
            <person name="Cosentino E."/>
            <person name="Cuine S."/>
            <person name="Li-Beisson Y."/>
            <person name="Delledonne M."/>
            <person name="Ballottari M."/>
        </authorList>
    </citation>
    <scope>NUCLEOTIDE SEQUENCE</scope>
    <source>
        <strain evidence="1">211/11P</strain>
    </source>
</reference>
<evidence type="ECO:0000313" key="1">
    <source>
        <dbReference type="EMBL" id="KAI3433304.1"/>
    </source>
</evidence>
<organism evidence="1 2">
    <name type="scientific">Chlorella vulgaris</name>
    <name type="common">Green alga</name>
    <dbReference type="NCBI Taxonomy" id="3077"/>
    <lineage>
        <taxon>Eukaryota</taxon>
        <taxon>Viridiplantae</taxon>
        <taxon>Chlorophyta</taxon>
        <taxon>core chlorophytes</taxon>
        <taxon>Trebouxiophyceae</taxon>
        <taxon>Chlorellales</taxon>
        <taxon>Chlorellaceae</taxon>
        <taxon>Chlorella clade</taxon>
        <taxon>Chlorella</taxon>
    </lineage>
</organism>
<dbReference type="EMBL" id="SIDB01000004">
    <property type="protein sequence ID" value="KAI3433304.1"/>
    <property type="molecule type" value="Genomic_DNA"/>
</dbReference>
<keyword evidence="2" id="KW-1185">Reference proteome</keyword>
<comment type="caution">
    <text evidence="1">The sequence shown here is derived from an EMBL/GenBank/DDBJ whole genome shotgun (WGS) entry which is preliminary data.</text>
</comment>
<sequence>MHKSIKDITDPWMENRILANFDGKENAAYIHADPLQGLLRLVKTAAASSTAGVPITAVKEHLNSSGIPARTA</sequence>
<reference evidence="1" key="2">
    <citation type="submission" date="2020-11" db="EMBL/GenBank/DDBJ databases">
        <authorList>
            <person name="Cecchin M."/>
            <person name="Marcolungo L."/>
            <person name="Rossato M."/>
            <person name="Girolomoni L."/>
            <person name="Cosentino E."/>
            <person name="Cuine S."/>
            <person name="Li-Beisson Y."/>
            <person name="Delledonne M."/>
            <person name="Ballottari M."/>
        </authorList>
    </citation>
    <scope>NUCLEOTIDE SEQUENCE</scope>
    <source>
        <strain evidence="1">211/11P</strain>
        <tissue evidence="1">Whole cell</tissue>
    </source>
</reference>